<comment type="caution">
    <text evidence="1">The sequence shown here is derived from an EMBL/GenBank/DDBJ whole genome shotgun (WGS) entry which is preliminary data.</text>
</comment>
<proteinExistence type="predicted"/>
<evidence type="ECO:0000313" key="2">
    <source>
        <dbReference type="Proteomes" id="UP001143910"/>
    </source>
</evidence>
<keyword evidence="2" id="KW-1185">Reference proteome</keyword>
<name>A0ACC1NW84_9HYPO</name>
<evidence type="ECO:0000313" key="1">
    <source>
        <dbReference type="EMBL" id="KAJ2983617.1"/>
    </source>
</evidence>
<sequence length="652" mass="73641">METDAIYPYGKHQTCSANSPTQNHGKDLESWQRESGVELSNFEYQPLTKSHREIRLIKAAWKGSLAEDSALTMVLETVSLDKSPPFITISYAWGNPEMNHTVICNGRRLLITANLSTALRSIFALVNRSTTELFSPGDELRFWVDSICINQKDSMEKSEQVALMKDIYSQSDGTIAYLGAPQDGGDPNDGFMTSCLAIKVVPLGYGEIESKPDSFIQLQKQPFFNRAWIFQEMILSRRVLCLYGNERKLTSWDFDMFMHMHTPDFDEYRSDHNLPIRTPTLEAPFHVIRRSGLNQEAWRFFRNQRQTHPEGFDPLILLSDSRRAEASDARDKVYALLGLAREEYRQAITVDYSSKNTSAKTFLDFAIACIQLDSGTRILEQAGISQQMSGLPSWVPNWTVETRYERSDSFGCFKCAGSTEALMFPSDCSTKLIISGWIMGDVKRTGFGLRYHDLELNGIDSEHVSLPLAIACVETLAYMWCKTHVTEKFQHSESGKSADVIRRTLWMGRNAWGHRWTPADRKYHEAWLAQYPRQEDPTMTPPKLSTMPTGDAEKFMLGAVNMMERVLALIRVRTSGGIALAMLPIDAANGDVVVVFEGGRVPFVLRPVKETDEYRLVGSCFVDGAMDGELIDESSNVPSFITGEAAKYFILR</sequence>
<accession>A0ACC1NW84</accession>
<protein>
    <submittedName>
        <fullName evidence="1">Uncharacterized protein</fullName>
    </submittedName>
</protein>
<dbReference type="Proteomes" id="UP001143910">
    <property type="component" value="Unassembled WGS sequence"/>
</dbReference>
<dbReference type="EMBL" id="JANJQO010000022">
    <property type="protein sequence ID" value="KAJ2983617.1"/>
    <property type="molecule type" value="Genomic_DNA"/>
</dbReference>
<organism evidence="1 2">
    <name type="scientific">Zarea fungicola</name>
    <dbReference type="NCBI Taxonomy" id="93591"/>
    <lineage>
        <taxon>Eukaryota</taxon>
        <taxon>Fungi</taxon>
        <taxon>Dikarya</taxon>
        <taxon>Ascomycota</taxon>
        <taxon>Pezizomycotina</taxon>
        <taxon>Sordariomycetes</taxon>
        <taxon>Hypocreomycetidae</taxon>
        <taxon>Hypocreales</taxon>
        <taxon>Cordycipitaceae</taxon>
        <taxon>Zarea</taxon>
    </lineage>
</organism>
<gene>
    <name evidence="1" type="ORF">NQ176_g558</name>
</gene>
<reference evidence="1" key="1">
    <citation type="submission" date="2022-08" db="EMBL/GenBank/DDBJ databases">
        <title>Genome Sequence of Lecanicillium fungicola.</title>
        <authorList>
            <person name="Buettner E."/>
        </authorList>
    </citation>
    <scope>NUCLEOTIDE SEQUENCE</scope>
    <source>
        <strain evidence="1">Babe33</strain>
    </source>
</reference>